<name>A0AAU8B7H3_9VIRU</name>
<dbReference type="EMBL" id="PP511773">
    <property type="protein sequence ID" value="XCD07257.1"/>
    <property type="molecule type" value="Genomic_DNA"/>
</dbReference>
<accession>A0AAU8B7H3</accession>
<reference evidence="4" key="1">
    <citation type="submission" date="2024-03" db="EMBL/GenBank/DDBJ databases">
        <title>Diverse circular DNA viruses in blood, oral, and fecal samples of captive lemurs.</title>
        <authorList>
            <person name="Paietta E.N."/>
            <person name="Kraberger S."/>
            <person name="Lund M.C."/>
            <person name="Custer J.M."/>
            <person name="Vargas K.M."/>
            <person name="Ehmke E.E."/>
            <person name="Yoder A.D."/>
            <person name="Varsani A."/>
        </authorList>
    </citation>
    <scope>NUCLEOTIDE SEQUENCE</scope>
    <source>
        <strain evidence="2">Duke_24FS_142</strain>
        <strain evidence="3">Duke_26_122</strain>
        <strain evidence="4">Duke_29_58</strain>
    </source>
</reference>
<feature type="domain" description="Replication-associated protein ORF2/G2P" evidence="1">
    <location>
        <begin position="52"/>
        <end position="150"/>
    </location>
</feature>
<dbReference type="EMBL" id="PP511595">
    <property type="protein sequence ID" value="XCD05695.1"/>
    <property type="molecule type" value="Genomic_DNA"/>
</dbReference>
<protein>
    <submittedName>
        <fullName evidence="4">Replication initiator protein</fullName>
    </submittedName>
</protein>
<dbReference type="InterPro" id="IPR056906">
    <property type="entry name" value="ORF2/G2P_dom"/>
</dbReference>
<organism evidence="4">
    <name type="scientific">Dulem virus 76</name>
    <dbReference type="NCBI Taxonomy" id="3145787"/>
    <lineage>
        <taxon>Viruses</taxon>
        <taxon>Monodnaviria</taxon>
        <taxon>Sangervirae</taxon>
        <taxon>Phixviricota</taxon>
        <taxon>Malgrandaviricetes</taxon>
        <taxon>Petitvirales</taxon>
        <taxon>Microviridae</taxon>
        <taxon>Microvirus</taxon>
    </lineage>
</organism>
<evidence type="ECO:0000259" key="1">
    <source>
        <dbReference type="Pfam" id="PF23343"/>
    </source>
</evidence>
<evidence type="ECO:0000313" key="3">
    <source>
        <dbReference type="EMBL" id="XCD07257.1"/>
    </source>
</evidence>
<evidence type="ECO:0000313" key="2">
    <source>
        <dbReference type="EMBL" id="XCD05695.1"/>
    </source>
</evidence>
<proteinExistence type="predicted"/>
<sequence>MICKLQTLGKYKDGRMFFHPCGQCLACRINDTRSWFVRTHFECKYTDRFFQYFLTLTYDEANIPDDKLCKKRHLKNFLNNLNTTYGLSLRYFSTSDYGNVGSRPHYHAILLSKKRISLRMCERIWKKGFAYLKGLNKANMKYVLRYTVKKTPFDGSLDGWFRLISKGWGRAFIDHYNGQEHLIIDGKEYSIPMYYIDKIEKLNAQKNPVDSSLYYDRLWLEHRDVVGTTNDALDDLRKLHLERRKYVENC</sequence>
<evidence type="ECO:0000313" key="4">
    <source>
        <dbReference type="EMBL" id="XCD08244.1"/>
    </source>
</evidence>
<dbReference type="Pfam" id="PF23343">
    <property type="entry name" value="REP_ORF2-G2P"/>
    <property type="match status" value="1"/>
</dbReference>
<dbReference type="EMBL" id="PP511875">
    <property type="protein sequence ID" value="XCD08244.1"/>
    <property type="molecule type" value="Genomic_DNA"/>
</dbReference>